<feature type="signal peptide" evidence="1">
    <location>
        <begin position="1"/>
        <end position="18"/>
    </location>
</feature>
<keyword evidence="1" id="KW-0732">Signal</keyword>
<accession>A0A4U1CMI0</accession>
<keyword evidence="3" id="KW-1185">Reference proteome</keyword>
<protein>
    <submittedName>
        <fullName evidence="2">Uncharacterized protein</fullName>
    </submittedName>
</protein>
<reference evidence="2 3" key="1">
    <citation type="submission" date="2019-04" db="EMBL/GenBank/DDBJ databases">
        <title>Pedobacter sp. RP-3-15 sp. nov., isolated from Arctic soil.</title>
        <authorList>
            <person name="Dahal R.H."/>
            <person name="Kim D.-U."/>
        </authorList>
    </citation>
    <scope>NUCLEOTIDE SEQUENCE [LARGE SCALE GENOMIC DNA]</scope>
    <source>
        <strain evidence="2 3">RP-3-15</strain>
    </source>
</reference>
<gene>
    <name evidence="2" type="ORF">FA047_02955</name>
</gene>
<proteinExistence type="predicted"/>
<evidence type="ECO:0000313" key="2">
    <source>
        <dbReference type="EMBL" id="TKC09071.1"/>
    </source>
</evidence>
<dbReference type="RefSeq" id="WP_136834486.1">
    <property type="nucleotide sequence ID" value="NZ_SWBQ01000001.1"/>
</dbReference>
<organism evidence="2 3">
    <name type="scientific">Pedobacter frigoris</name>
    <dbReference type="NCBI Taxonomy" id="2571272"/>
    <lineage>
        <taxon>Bacteria</taxon>
        <taxon>Pseudomonadati</taxon>
        <taxon>Bacteroidota</taxon>
        <taxon>Sphingobacteriia</taxon>
        <taxon>Sphingobacteriales</taxon>
        <taxon>Sphingobacteriaceae</taxon>
        <taxon>Pedobacter</taxon>
    </lineage>
</organism>
<dbReference type="AlphaFoldDB" id="A0A4U1CMI0"/>
<evidence type="ECO:0000256" key="1">
    <source>
        <dbReference type="SAM" id="SignalP"/>
    </source>
</evidence>
<evidence type="ECO:0000313" key="3">
    <source>
        <dbReference type="Proteomes" id="UP000307244"/>
    </source>
</evidence>
<name>A0A4U1CMI0_9SPHI</name>
<feature type="chain" id="PRO_5021034355" evidence="1">
    <location>
        <begin position="19"/>
        <end position="235"/>
    </location>
</feature>
<sequence>MKYRLFLFLLLCATAVKAQTFKYPVLNPQGKTIKSLAPAQWKAVDSIYGDLNNDKIEDLAVIYEFYAAVKENRAYGDNTTELITEIQKPRILAIYFKSGRNYRLSTQNNNFILRSEEGGLMGDPLRPLKIDSNRLTLSFEGGGNWRWKLSYTFRHQNNDWQLTKANNFAYHNSSGEMNDKQYDFLNKKRVVISGTIENKNANNEKIEQPLSVKALRTFASFKKPWTWEIGPDEYL</sequence>
<dbReference type="Proteomes" id="UP000307244">
    <property type="component" value="Unassembled WGS sequence"/>
</dbReference>
<dbReference type="EMBL" id="SWBQ01000001">
    <property type="protein sequence ID" value="TKC09071.1"/>
    <property type="molecule type" value="Genomic_DNA"/>
</dbReference>
<dbReference type="OrthoDB" id="86940at2"/>
<comment type="caution">
    <text evidence="2">The sequence shown here is derived from an EMBL/GenBank/DDBJ whole genome shotgun (WGS) entry which is preliminary data.</text>
</comment>